<protein>
    <submittedName>
        <fullName evidence="2">Uncharacterized protein</fullName>
    </submittedName>
</protein>
<accession>A0A081BNX2</accession>
<organism evidence="2">
    <name type="scientific">Candidatus Moduliflexus flocculans</name>
    <dbReference type="NCBI Taxonomy" id="1499966"/>
    <lineage>
        <taxon>Bacteria</taxon>
        <taxon>Candidatus Moduliflexota</taxon>
        <taxon>Candidatus Moduliflexia</taxon>
        <taxon>Candidatus Moduliflexales</taxon>
        <taxon>Candidatus Moduliflexaceae</taxon>
    </lineage>
</organism>
<feature type="region of interest" description="Disordered" evidence="1">
    <location>
        <begin position="40"/>
        <end position="63"/>
    </location>
</feature>
<evidence type="ECO:0000256" key="1">
    <source>
        <dbReference type="SAM" id="MobiDB-lite"/>
    </source>
</evidence>
<keyword evidence="3" id="KW-1185">Reference proteome</keyword>
<name>A0A081BNX2_9BACT</name>
<gene>
    <name evidence="2" type="ORF">U14_03336</name>
</gene>
<sequence length="63" mass="7427">MQRLLFLRGLRVEQEQLVGGKIRFAPQQQPFENRFDNLPGIHRHRHGHAERRADGAMFAQQHV</sequence>
<dbReference type="Proteomes" id="UP000030700">
    <property type="component" value="Unassembled WGS sequence"/>
</dbReference>
<evidence type="ECO:0000313" key="3">
    <source>
        <dbReference type="Proteomes" id="UP000030700"/>
    </source>
</evidence>
<dbReference type="AlphaFoldDB" id="A0A081BNX2"/>
<proteinExistence type="predicted"/>
<evidence type="ECO:0000313" key="2">
    <source>
        <dbReference type="EMBL" id="GAK52088.1"/>
    </source>
</evidence>
<reference evidence="2" key="1">
    <citation type="journal article" date="2015" name="PeerJ">
        <title>First genomic representation of candidate bacterial phylum KSB3 points to enhanced environmental sensing as a trigger of wastewater bulking.</title>
        <authorList>
            <person name="Sekiguchi Y."/>
            <person name="Ohashi A."/>
            <person name="Parks D.H."/>
            <person name="Yamauchi T."/>
            <person name="Tyson G.W."/>
            <person name="Hugenholtz P."/>
        </authorList>
    </citation>
    <scope>NUCLEOTIDE SEQUENCE [LARGE SCALE GENOMIC DNA]</scope>
</reference>
<dbReference type="EMBL" id="DF820458">
    <property type="protein sequence ID" value="GAK52088.1"/>
    <property type="molecule type" value="Genomic_DNA"/>
</dbReference>
<dbReference type="HOGENOM" id="CLU_2876689_0_0_0"/>